<dbReference type="PANTHER" id="PTHR31286">
    <property type="entry name" value="GLYCINE-RICH CELL WALL STRUCTURAL PROTEIN 1.8-LIKE"/>
    <property type="match status" value="1"/>
</dbReference>
<evidence type="ECO:0000313" key="6">
    <source>
        <dbReference type="Proteomes" id="UP000265566"/>
    </source>
</evidence>
<feature type="region of interest" description="Disordered" evidence="1">
    <location>
        <begin position="310"/>
        <end position="335"/>
    </location>
</feature>
<protein>
    <submittedName>
        <fullName evidence="5">Putative transcription factor interactor and regulator CCHC(Zn) family</fullName>
    </submittedName>
</protein>
<dbReference type="PANTHER" id="PTHR31286:SF99">
    <property type="entry name" value="DUF4283 DOMAIN-CONTAINING PROTEIN"/>
    <property type="match status" value="1"/>
</dbReference>
<evidence type="ECO:0000256" key="2">
    <source>
        <dbReference type="SAM" id="Phobius"/>
    </source>
</evidence>
<evidence type="ECO:0000313" key="5">
    <source>
        <dbReference type="EMBL" id="RHN40311.1"/>
    </source>
</evidence>
<dbReference type="AlphaFoldDB" id="A0A396GJD3"/>
<feature type="domain" description="Zinc knuckle CX2CX4HX4C" evidence="4">
    <location>
        <begin position="226"/>
        <end position="271"/>
    </location>
</feature>
<keyword evidence="2" id="KW-1133">Transmembrane helix</keyword>
<dbReference type="EMBL" id="PSQE01000008">
    <property type="protein sequence ID" value="RHN40311.1"/>
    <property type="molecule type" value="Genomic_DNA"/>
</dbReference>
<reference evidence="6" key="1">
    <citation type="journal article" date="2018" name="Nat. Plants">
        <title>Whole-genome landscape of Medicago truncatula symbiotic genes.</title>
        <authorList>
            <person name="Pecrix Y."/>
            <person name="Staton S.E."/>
            <person name="Sallet E."/>
            <person name="Lelandais-Briere C."/>
            <person name="Moreau S."/>
            <person name="Carrere S."/>
            <person name="Blein T."/>
            <person name="Jardinaud M.F."/>
            <person name="Latrasse D."/>
            <person name="Zouine M."/>
            <person name="Zahm M."/>
            <person name="Kreplak J."/>
            <person name="Mayjonade B."/>
            <person name="Satge C."/>
            <person name="Perez M."/>
            <person name="Cauet S."/>
            <person name="Marande W."/>
            <person name="Chantry-Darmon C."/>
            <person name="Lopez-Roques C."/>
            <person name="Bouchez O."/>
            <person name="Berard A."/>
            <person name="Debelle F."/>
            <person name="Munos S."/>
            <person name="Bendahmane A."/>
            <person name="Berges H."/>
            <person name="Niebel A."/>
            <person name="Buitink J."/>
            <person name="Frugier F."/>
            <person name="Benhamed M."/>
            <person name="Crespi M."/>
            <person name="Gouzy J."/>
            <person name="Gamas P."/>
        </authorList>
    </citation>
    <scope>NUCLEOTIDE SEQUENCE [LARGE SCALE GENOMIC DNA]</scope>
    <source>
        <strain evidence="6">cv. Jemalong A17</strain>
    </source>
</reference>
<comment type="caution">
    <text evidence="5">The sequence shown here is derived from an EMBL/GenBank/DDBJ whole genome shotgun (WGS) entry which is preliminary data.</text>
</comment>
<organism evidence="5 6">
    <name type="scientific">Medicago truncatula</name>
    <name type="common">Barrel medic</name>
    <name type="synonym">Medicago tribuloides</name>
    <dbReference type="NCBI Taxonomy" id="3880"/>
    <lineage>
        <taxon>Eukaryota</taxon>
        <taxon>Viridiplantae</taxon>
        <taxon>Streptophyta</taxon>
        <taxon>Embryophyta</taxon>
        <taxon>Tracheophyta</taxon>
        <taxon>Spermatophyta</taxon>
        <taxon>Magnoliopsida</taxon>
        <taxon>eudicotyledons</taxon>
        <taxon>Gunneridae</taxon>
        <taxon>Pentapetalae</taxon>
        <taxon>rosids</taxon>
        <taxon>fabids</taxon>
        <taxon>Fabales</taxon>
        <taxon>Fabaceae</taxon>
        <taxon>Papilionoideae</taxon>
        <taxon>50 kb inversion clade</taxon>
        <taxon>NPAAA clade</taxon>
        <taxon>Hologalegina</taxon>
        <taxon>IRL clade</taxon>
        <taxon>Trifolieae</taxon>
        <taxon>Medicago</taxon>
    </lineage>
</organism>
<dbReference type="InterPro" id="IPR025836">
    <property type="entry name" value="Zn_knuckle_CX2CX4HX4C"/>
</dbReference>
<dbReference type="Pfam" id="PF14392">
    <property type="entry name" value="zf-CCHC_4"/>
    <property type="match status" value="1"/>
</dbReference>
<keyword evidence="2" id="KW-0472">Membrane</keyword>
<evidence type="ECO:0000256" key="1">
    <source>
        <dbReference type="SAM" id="MobiDB-lite"/>
    </source>
</evidence>
<accession>A0A396GJD3</accession>
<feature type="compositionally biased region" description="Polar residues" evidence="1">
    <location>
        <begin position="321"/>
        <end position="335"/>
    </location>
</feature>
<sequence length="594" mass="66497">MFLCEIYVFKDRIKKWLHIKSSLSSINIYKGHYNREAMHFMIINCIYHLNYVLSVLLLITTMENLNLNGDGGVNQPALSSIELLDLCLIGRVVVNKPVHLSTIEGRLGNMWCPVMKMKLLPMDDNKFMVQMFSKADLNVVLEGSPWLLDNRMIIVKKVAMGEDPLTLPMNSTEIWVQVHQLPFGFMDKTIGELAGSHIGKLVKYDEDNNYGPWRKYMRLRVEIALEEPLQQDLVIERSAGGNIRLLFNYEKLGKFCFICGSIGHTDNFCQKKFETNFVAGHKRWGPHLRAENNSFGGGSASSKWIIDGRSSNSGGRPVEGTSINEGQTSQFNAGNNSSISNHRFYGRIKVEIELLSRSLIIYKYSECQRSNGEGMVQWWTVVDPKDLNGKDINMEGCETSKGPFVPELTKSDQINKFLAEGMTEGDRMLCEHGEKSMQLLRKERIGGSYKNVSPQHSNLQAYFEKNLNEDSDSMVGPVSNSQARGGMTFVEPSTFQVRNNNLGVGGLGPHGQLLINKAITTQSLAMSPILMPIEFMSAAGPLVNEKTSNAGRTKGLRKDKTAANKASQQKSLTLARNPIQPDSFMASARVSYQN</sequence>
<dbReference type="InterPro" id="IPR040256">
    <property type="entry name" value="At4g02000-like"/>
</dbReference>
<evidence type="ECO:0000259" key="3">
    <source>
        <dbReference type="Pfam" id="PF14111"/>
    </source>
</evidence>
<feature type="region of interest" description="Disordered" evidence="1">
    <location>
        <begin position="545"/>
        <end position="570"/>
    </location>
</feature>
<gene>
    <name evidence="5" type="ORF">MtrunA17_Chr8g0353411</name>
</gene>
<feature type="transmembrane region" description="Helical" evidence="2">
    <location>
        <begin position="40"/>
        <end position="59"/>
    </location>
</feature>
<dbReference type="Pfam" id="PF14111">
    <property type="entry name" value="DUF4283"/>
    <property type="match status" value="1"/>
</dbReference>
<feature type="domain" description="DUF4283" evidence="3">
    <location>
        <begin position="82"/>
        <end position="159"/>
    </location>
</feature>
<dbReference type="Proteomes" id="UP000265566">
    <property type="component" value="Chromosome 8"/>
</dbReference>
<evidence type="ECO:0000259" key="4">
    <source>
        <dbReference type="Pfam" id="PF14392"/>
    </source>
</evidence>
<keyword evidence="2" id="KW-0812">Transmembrane</keyword>
<proteinExistence type="predicted"/>
<dbReference type="InterPro" id="IPR025558">
    <property type="entry name" value="DUF4283"/>
</dbReference>
<dbReference type="Gramene" id="rna46454">
    <property type="protein sequence ID" value="RHN40311.1"/>
    <property type="gene ID" value="gene46454"/>
</dbReference>
<name>A0A396GJD3_MEDTR</name>